<name>M8CEF7_AEGTA</name>
<feature type="compositionally biased region" description="Polar residues" evidence="3">
    <location>
        <begin position="166"/>
        <end position="177"/>
    </location>
</feature>
<dbReference type="InterPro" id="IPR045279">
    <property type="entry name" value="ARR-like"/>
</dbReference>
<comment type="caution">
    <text evidence="2">Lacks conserved residue(s) required for the propagation of feature annotation.</text>
</comment>
<reference evidence="4" key="1">
    <citation type="submission" date="2015-06" db="UniProtKB">
        <authorList>
            <consortium name="EnsemblPlants"/>
        </authorList>
    </citation>
    <scope>IDENTIFICATION</scope>
</reference>
<dbReference type="EnsemblPlants" id="EMT32769">
    <property type="protein sequence ID" value="EMT32769"/>
    <property type="gene ID" value="F775_11496"/>
</dbReference>
<proteinExistence type="predicted"/>
<evidence type="ECO:0000256" key="1">
    <source>
        <dbReference type="ARBA" id="ARBA00023012"/>
    </source>
</evidence>
<evidence type="ECO:0000256" key="3">
    <source>
        <dbReference type="SAM" id="MobiDB-lite"/>
    </source>
</evidence>
<feature type="compositionally biased region" description="Basic and acidic residues" evidence="3">
    <location>
        <begin position="183"/>
        <end position="195"/>
    </location>
</feature>
<dbReference type="Pfam" id="PF00072">
    <property type="entry name" value="Response_reg"/>
    <property type="match status" value="1"/>
</dbReference>
<dbReference type="SUPFAM" id="SSF52172">
    <property type="entry name" value="CheY-like"/>
    <property type="match status" value="1"/>
</dbReference>
<evidence type="ECO:0000256" key="2">
    <source>
        <dbReference type="PROSITE-ProRule" id="PRU00169"/>
    </source>
</evidence>
<dbReference type="Gene3D" id="3.40.50.2300">
    <property type="match status" value="1"/>
</dbReference>
<dbReference type="InterPro" id="IPR011006">
    <property type="entry name" value="CheY-like_superfamily"/>
</dbReference>
<keyword evidence="1" id="KW-0902">Two-component regulatory system</keyword>
<dbReference type="PROSITE" id="PS50110">
    <property type="entry name" value="RESPONSE_REGULATORY"/>
    <property type="match status" value="1"/>
</dbReference>
<dbReference type="PANTHER" id="PTHR43874">
    <property type="entry name" value="TWO-COMPONENT RESPONSE REGULATOR"/>
    <property type="match status" value="1"/>
</dbReference>
<dbReference type="SMART" id="SM00448">
    <property type="entry name" value="REC"/>
    <property type="match status" value="1"/>
</dbReference>
<feature type="region of interest" description="Disordered" evidence="3">
    <location>
        <begin position="166"/>
        <end position="206"/>
    </location>
</feature>
<dbReference type="InterPro" id="IPR001789">
    <property type="entry name" value="Sig_transdc_resp-reg_receiver"/>
</dbReference>
<protein>
    <submittedName>
        <fullName evidence="4">Two-component response regulator ARR11</fullName>
    </submittedName>
</protein>
<evidence type="ECO:0000313" key="4">
    <source>
        <dbReference type="EnsemblPlants" id="EMT32769"/>
    </source>
</evidence>
<dbReference type="AlphaFoldDB" id="M8CEF7"/>
<dbReference type="PANTHER" id="PTHR43874:SF216">
    <property type="entry name" value="RESPONSE REGULATORY DOMAIN-CONTAINING PROTEIN"/>
    <property type="match status" value="1"/>
</dbReference>
<dbReference type="GO" id="GO:0000160">
    <property type="term" value="P:phosphorelay signal transduction system"/>
    <property type="evidence" value="ECO:0007669"/>
    <property type="project" value="UniProtKB-KW"/>
</dbReference>
<sequence>MDNATLGSGAGEGIRVLVVDEDPIHLETMTQTLSRCGYQGTSSALSSLQFHLSALASNIYTGDLTLLGRAVTTKASPAEALREVQENPDGIDLVLTVAHTRDGIDGFTLLQQARDHYPVILFSGDATAETVRRGFIEGACDFLTKPLHDDVMRNICHHVNPRRLNTTPTAVPMNTDSHSNHIVHRDDKSGKRPIEMDDSNEGGSEGRITNGIKFHWTAHKHALFHRATNRLNETKDYTPRNMRELIMEDNSENATTDQDIIHLQKNKGDCSTDWLSTMPTIPTHYTNSLNDYPKSQYSEGTFEFNIGSEGAINLNQTSQLSNIATPVGYGFHGNDGSTTSLCGGALRGPASNANNGHGYTDGNGAHVGVLANGSMVSASQPSNLARTAQQPMPTLNLFPSNTMLAMDNPNHIRQQELLPQLYPLIYDCSIGGIRMLTPPLDDGEDLLRSYLGESEDMQNTATTDMAHGMQNAATMDITLGITNSATVEMTQEISGDGAAGQTGAMQLQGPGSEFFSRDSTTVETDVISGAGGLGTDEMMHRINMDEFNKVLSEKVCTILSISMPEFFYFVVLLKFART</sequence>
<accession>M8CEF7</accession>
<dbReference type="GO" id="GO:0009736">
    <property type="term" value="P:cytokinin-activated signaling pathway"/>
    <property type="evidence" value="ECO:0007669"/>
    <property type="project" value="InterPro"/>
</dbReference>
<organism evidence="4">
    <name type="scientific">Aegilops tauschii</name>
    <name type="common">Tausch's goatgrass</name>
    <name type="synonym">Aegilops squarrosa</name>
    <dbReference type="NCBI Taxonomy" id="37682"/>
    <lineage>
        <taxon>Eukaryota</taxon>
        <taxon>Viridiplantae</taxon>
        <taxon>Streptophyta</taxon>
        <taxon>Embryophyta</taxon>
        <taxon>Tracheophyta</taxon>
        <taxon>Spermatophyta</taxon>
        <taxon>Magnoliopsida</taxon>
        <taxon>Liliopsida</taxon>
        <taxon>Poales</taxon>
        <taxon>Poaceae</taxon>
        <taxon>BOP clade</taxon>
        <taxon>Pooideae</taxon>
        <taxon>Triticodae</taxon>
        <taxon>Triticeae</taxon>
        <taxon>Triticinae</taxon>
        <taxon>Aegilops</taxon>
    </lineage>
</organism>